<evidence type="ECO:0000256" key="3">
    <source>
        <dbReference type="ARBA" id="ARBA00023274"/>
    </source>
</evidence>
<proteinExistence type="inferred from homology"/>
<dbReference type="InterPro" id="IPR036769">
    <property type="entry name" value="Ribosomal_uL11_C_sf"/>
</dbReference>
<dbReference type="SMART" id="SM00649">
    <property type="entry name" value="RL11"/>
    <property type="match status" value="1"/>
</dbReference>
<dbReference type="Gene3D" id="3.30.1550.10">
    <property type="entry name" value="Ribosomal protein L11/L12, N-terminal domain"/>
    <property type="match status" value="1"/>
</dbReference>
<accession>A0A811ZPW6</accession>
<dbReference type="InterPro" id="IPR036796">
    <property type="entry name" value="Ribosomal_uL11_N_sf"/>
</dbReference>
<keyword evidence="3" id="KW-0687">Ribonucleoprotein</keyword>
<name>A0A811ZPW6_NYCPR</name>
<dbReference type="PANTHER" id="PTHR11661">
    <property type="entry name" value="60S RIBOSOMAL PROTEIN L12"/>
    <property type="match status" value="1"/>
</dbReference>
<sequence length="171" mass="19132">MNVRGSFWLLVRQRQRCNCLWLSGIWVRRIPAASTLPPEFNPDEINVMYLRCTGSEASATSVLAPKVGLLGLSPENLRIVLKMIIQNRQAQIKVVPSASFLIIETLKDPPRDRKKQKTLSAMWPQSLARELFRIIKEILGTAQPVDCNIDGHHPHDIIDDINGGAVECPAS</sequence>
<dbReference type="GO" id="GO:0003735">
    <property type="term" value="F:structural constituent of ribosome"/>
    <property type="evidence" value="ECO:0007669"/>
    <property type="project" value="InterPro"/>
</dbReference>
<keyword evidence="2" id="KW-0689">Ribosomal protein</keyword>
<dbReference type="Gene3D" id="1.10.10.250">
    <property type="entry name" value="Ribosomal protein L11, C-terminal domain"/>
    <property type="match status" value="1"/>
</dbReference>
<dbReference type="AlphaFoldDB" id="A0A811ZPW6"/>
<evidence type="ECO:0000313" key="5">
    <source>
        <dbReference type="Proteomes" id="UP000645828"/>
    </source>
</evidence>
<dbReference type="InterPro" id="IPR000911">
    <property type="entry name" value="Ribosomal_uL11"/>
</dbReference>
<evidence type="ECO:0000256" key="2">
    <source>
        <dbReference type="ARBA" id="ARBA00022980"/>
    </source>
</evidence>
<reference evidence="4" key="1">
    <citation type="submission" date="2020-12" db="EMBL/GenBank/DDBJ databases">
        <authorList>
            <consortium name="Molecular Ecology Group"/>
        </authorList>
    </citation>
    <scope>NUCLEOTIDE SEQUENCE</scope>
    <source>
        <strain evidence="4">TBG_1078</strain>
    </source>
</reference>
<comment type="caution">
    <text evidence="4">The sequence shown here is derived from an EMBL/GenBank/DDBJ whole genome shotgun (WGS) entry which is preliminary data.</text>
</comment>
<dbReference type="SUPFAM" id="SSF54747">
    <property type="entry name" value="Ribosomal L11/L12e N-terminal domain"/>
    <property type="match status" value="1"/>
</dbReference>
<evidence type="ECO:0000256" key="1">
    <source>
        <dbReference type="ARBA" id="ARBA00010537"/>
    </source>
</evidence>
<protein>
    <submittedName>
        <fullName evidence="4">(raccoon dog) hypothetical protein</fullName>
    </submittedName>
</protein>
<keyword evidence="5" id="KW-1185">Reference proteome</keyword>
<organism evidence="4 5">
    <name type="scientific">Nyctereutes procyonoides</name>
    <name type="common">Raccoon dog</name>
    <name type="synonym">Canis procyonoides</name>
    <dbReference type="NCBI Taxonomy" id="34880"/>
    <lineage>
        <taxon>Eukaryota</taxon>
        <taxon>Metazoa</taxon>
        <taxon>Chordata</taxon>
        <taxon>Craniata</taxon>
        <taxon>Vertebrata</taxon>
        <taxon>Euteleostomi</taxon>
        <taxon>Mammalia</taxon>
        <taxon>Eutheria</taxon>
        <taxon>Laurasiatheria</taxon>
        <taxon>Carnivora</taxon>
        <taxon>Caniformia</taxon>
        <taxon>Canidae</taxon>
        <taxon>Nyctereutes</taxon>
    </lineage>
</organism>
<evidence type="ECO:0000313" key="4">
    <source>
        <dbReference type="EMBL" id="CAD7690643.1"/>
    </source>
</evidence>
<dbReference type="Proteomes" id="UP000645828">
    <property type="component" value="Unassembled WGS sequence"/>
</dbReference>
<dbReference type="GO" id="GO:0070180">
    <property type="term" value="F:large ribosomal subunit rRNA binding"/>
    <property type="evidence" value="ECO:0007669"/>
    <property type="project" value="TreeGrafter"/>
</dbReference>
<dbReference type="GO" id="GO:0022625">
    <property type="term" value="C:cytosolic large ribosomal subunit"/>
    <property type="evidence" value="ECO:0007669"/>
    <property type="project" value="TreeGrafter"/>
</dbReference>
<dbReference type="GO" id="GO:0006412">
    <property type="term" value="P:translation"/>
    <property type="evidence" value="ECO:0007669"/>
    <property type="project" value="InterPro"/>
</dbReference>
<comment type="similarity">
    <text evidence="1">Belongs to the universal ribosomal protein uL11 family.</text>
</comment>
<gene>
    <name evidence="4" type="ORF">NYPRO_LOCUS23437</name>
</gene>
<dbReference type="PANTHER" id="PTHR11661:SF2">
    <property type="entry name" value="LARGE RIBOSOMAL SUBUNIT PROTEIN UL11"/>
    <property type="match status" value="1"/>
</dbReference>
<dbReference type="EMBL" id="CAJHUB010000771">
    <property type="protein sequence ID" value="CAD7690643.1"/>
    <property type="molecule type" value="Genomic_DNA"/>
</dbReference>